<evidence type="ECO:0000256" key="9">
    <source>
        <dbReference type="RuleBase" id="RU003733"/>
    </source>
</evidence>
<organism evidence="13 14">
    <name type="scientific">Ligilactobacillus salivarius</name>
    <dbReference type="NCBI Taxonomy" id="1624"/>
    <lineage>
        <taxon>Bacteria</taxon>
        <taxon>Bacillati</taxon>
        <taxon>Bacillota</taxon>
        <taxon>Bacilli</taxon>
        <taxon>Lactobacillales</taxon>
        <taxon>Lactobacillaceae</taxon>
        <taxon>Ligilactobacillus</taxon>
    </lineage>
</organism>
<evidence type="ECO:0000256" key="10">
    <source>
        <dbReference type="RuleBase" id="RU364073"/>
    </source>
</evidence>
<keyword evidence="4 8" id="KW-0547">Nucleotide-binding</keyword>
<feature type="binding site" evidence="8">
    <location>
        <begin position="82"/>
        <end position="83"/>
    </location>
    <ligand>
        <name>substrate</name>
    </ligand>
</feature>
<evidence type="ECO:0000256" key="1">
    <source>
        <dbReference type="ARBA" id="ARBA00009156"/>
    </source>
</evidence>
<dbReference type="InterPro" id="IPR050406">
    <property type="entry name" value="FGGY_Carb_Kinase"/>
</dbReference>
<comment type="function">
    <text evidence="8">Catalyzes the phosphorylation of D-xylulose to D-xylulose 5-phosphate.</text>
</comment>
<dbReference type="GO" id="GO:0005524">
    <property type="term" value="F:ATP binding"/>
    <property type="evidence" value="ECO:0007669"/>
    <property type="project" value="UniProtKB-UniRule"/>
</dbReference>
<keyword evidence="3 8" id="KW-0808">Transferase</keyword>
<dbReference type="PANTHER" id="PTHR43095:SF5">
    <property type="entry name" value="XYLULOSE KINASE"/>
    <property type="match status" value="1"/>
</dbReference>
<dbReference type="Pfam" id="PF00370">
    <property type="entry name" value="FGGY_N"/>
    <property type="match status" value="1"/>
</dbReference>
<dbReference type="HAMAP" id="MF_02220">
    <property type="entry name" value="XylB"/>
    <property type="match status" value="1"/>
</dbReference>
<keyword evidence="7 8" id="KW-0119">Carbohydrate metabolism</keyword>
<evidence type="ECO:0000259" key="11">
    <source>
        <dbReference type="Pfam" id="PF00370"/>
    </source>
</evidence>
<evidence type="ECO:0000256" key="7">
    <source>
        <dbReference type="ARBA" id="ARBA00023277"/>
    </source>
</evidence>
<dbReference type="GO" id="GO:0004856">
    <property type="term" value="F:D-xylulokinase activity"/>
    <property type="evidence" value="ECO:0007669"/>
    <property type="project" value="UniProtKB-UniRule"/>
</dbReference>
<dbReference type="Gene3D" id="3.30.420.40">
    <property type="match status" value="2"/>
</dbReference>
<dbReference type="InterPro" id="IPR006000">
    <property type="entry name" value="Xylulokinase"/>
</dbReference>
<keyword evidence="6 8" id="KW-0067">ATP-binding</keyword>
<keyword evidence="5 8" id="KW-0418">Kinase</keyword>
<feature type="active site" description="Proton acceptor" evidence="8">
    <location>
        <position position="240"/>
    </location>
</feature>
<evidence type="ECO:0000256" key="3">
    <source>
        <dbReference type="ARBA" id="ARBA00022679"/>
    </source>
</evidence>
<comment type="similarity">
    <text evidence="1 8 9">Belongs to the FGGY kinase family.</text>
</comment>
<gene>
    <name evidence="8 10" type="primary">xylB</name>
    <name evidence="13" type="ORF">B6U37_00470</name>
</gene>
<evidence type="ECO:0000259" key="12">
    <source>
        <dbReference type="Pfam" id="PF02782"/>
    </source>
</evidence>
<dbReference type="GO" id="GO:0042732">
    <property type="term" value="P:D-xylose metabolic process"/>
    <property type="evidence" value="ECO:0007669"/>
    <property type="project" value="UniProtKB-KW"/>
</dbReference>
<evidence type="ECO:0000256" key="5">
    <source>
        <dbReference type="ARBA" id="ARBA00022777"/>
    </source>
</evidence>
<feature type="domain" description="Carbohydrate kinase FGGY C-terminal" evidence="12">
    <location>
        <begin position="257"/>
        <end position="441"/>
    </location>
</feature>
<dbReference type="Proteomes" id="UP000192353">
    <property type="component" value="Unassembled WGS sequence"/>
</dbReference>
<dbReference type="PROSITE" id="PS00933">
    <property type="entry name" value="FGGY_KINASES_1"/>
    <property type="match status" value="1"/>
</dbReference>
<dbReference type="PIRSF" id="PIRSF000538">
    <property type="entry name" value="GlpK"/>
    <property type="match status" value="1"/>
</dbReference>
<proteinExistence type="inferred from homology"/>
<dbReference type="InterPro" id="IPR043129">
    <property type="entry name" value="ATPase_NBD"/>
</dbReference>
<evidence type="ECO:0000256" key="6">
    <source>
        <dbReference type="ARBA" id="ARBA00022840"/>
    </source>
</evidence>
<comment type="catalytic activity">
    <reaction evidence="8 10">
        <text>D-xylulose + ATP = D-xylulose 5-phosphate + ADP + H(+)</text>
        <dbReference type="Rhea" id="RHEA:10964"/>
        <dbReference type="ChEBI" id="CHEBI:15378"/>
        <dbReference type="ChEBI" id="CHEBI:17140"/>
        <dbReference type="ChEBI" id="CHEBI:30616"/>
        <dbReference type="ChEBI" id="CHEBI:57737"/>
        <dbReference type="ChEBI" id="CHEBI:456216"/>
        <dbReference type="EC" id="2.7.1.17"/>
    </reaction>
</comment>
<dbReference type="AlphaFoldDB" id="A0A1V9U8H0"/>
<sequence>MEKYVLGIDLGTSSVKVILVNNDGKVVAQEKGTYDLIQEKAGYSEQNPEDWVISTIDAMKKVIDKSKVDKNKIEGVSYSGQMHGLILLDEENNVLRPAILWNDTRTTEECEKIKERLGSKFISITKNTALEGFTLPKLLWVKKNESNIWKKTTVFLLPKDYLRYRMTNNISTDYSDATGTVLMDIREKKWSKELCNKFDIPLSICPPIVNSTEFVGNISAEFSKLTGLPTTVKVFAGAGDNAAGALGSGILSSDTALVSVGTSGVVLNYENNISDDYHGQLQFENYINSDSYYSMGVTLSAGYSLDWFKRNFYSDKSFNEMIEDARKVEQGAKGLFFTPYIMGERTPYADATIRGSFIGVDARQSRADFTRAVMEGITFSFKDILNIYKKNGKSCKRIISIGGGAKSAFWLQMQADIFNTSVISLDNEGPSLGAAMIAAVGLGWFNSISECAKTYIKYGKEYTPDKEKVAIYKELYDTYHLIYNQTKLISNQTKKVKIC</sequence>
<dbReference type="EMBL" id="NBEY01000006">
    <property type="protein sequence ID" value="OQR26215.1"/>
    <property type="molecule type" value="Genomic_DNA"/>
</dbReference>
<dbReference type="EC" id="2.7.1.17" evidence="8 10"/>
<evidence type="ECO:0000256" key="2">
    <source>
        <dbReference type="ARBA" id="ARBA00022629"/>
    </source>
</evidence>
<dbReference type="GO" id="GO:0005998">
    <property type="term" value="P:xylulose catabolic process"/>
    <property type="evidence" value="ECO:0007669"/>
    <property type="project" value="UniProtKB-UniRule"/>
</dbReference>
<dbReference type="PROSITE" id="PS00445">
    <property type="entry name" value="FGGY_KINASES_2"/>
    <property type="match status" value="1"/>
</dbReference>
<accession>A0A1V9U8H0</accession>
<dbReference type="RefSeq" id="WP_003701864.1">
    <property type="nucleotide sequence ID" value="NZ_NBER01000005.1"/>
</dbReference>
<dbReference type="SUPFAM" id="SSF53067">
    <property type="entry name" value="Actin-like ATPase domain"/>
    <property type="match status" value="2"/>
</dbReference>
<keyword evidence="2 8" id="KW-0859">Xylose metabolism</keyword>
<evidence type="ECO:0000256" key="4">
    <source>
        <dbReference type="ARBA" id="ARBA00022741"/>
    </source>
</evidence>
<evidence type="ECO:0000313" key="14">
    <source>
        <dbReference type="Proteomes" id="UP000192353"/>
    </source>
</evidence>
<feature type="site" description="Important for activity" evidence="8">
    <location>
        <position position="9"/>
    </location>
</feature>
<feature type="domain" description="Carbohydrate kinase FGGY N-terminal" evidence="11">
    <location>
        <begin position="4"/>
        <end position="247"/>
    </location>
</feature>
<dbReference type="InterPro" id="IPR018485">
    <property type="entry name" value="FGGY_C"/>
</dbReference>
<dbReference type="NCBIfam" id="TIGR01312">
    <property type="entry name" value="XylB"/>
    <property type="match status" value="1"/>
</dbReference>
<comment type="caution">
    <text evidence="13">The sequence shown here is derived from an EMBL/GenBank/DDBJ whole genome shotgun (WGS) entry which is preliminary data.</text>
</comment>
<dbReference type="InterPro" id="IPR018484">
    <property type="entry name" value="FGGY_N"/>
</dbReference>
<dbReference type="Pfam" id="PF02782">
    <property type="entry name" value="FGGY_C"/>
    <property type="match status" value="1"/>
</dbReference>
<dbReference type="InterPro" id="IPR018483">
    <property type="entry name" value="Carb_kinase_FGGY_CS"/>
</dbReference>
<evidence type="ECO:0000256" key="8">
    <source>
        <dbReference type="HAMAP-Rule" id="MF_02220"/>
    </source>
</evidence>
<dbReference type="CDD" id="cd07808">
    <property type="entry name" value="ASKHA_NBD_FGGY_EcXK-like"/>
    <property type="match status" value="1"/>
</dbReference>
<protein>
    <recommendedName>
        <fullName evidence="8 10">Xylulose kinase</fullName>
        <shortName evidence="8 10">Xylulokinase</shortName>
        <ecNumber evidence="8 10">2.7.1.17</ecNumber>
    </recommendedName>
</protein>
<evidence type="ECO:0000313" key="13">
    <source>
        <dbReference type="EMBL" id="OQR26215.1"/>
    </source>
</evidence>
<name>A0A1V9U8H0_9LACO</name>
<reference evidence="13 14" key="1">
    <citation type="submission" date="2017-03" db="EMBL/GenBank/DDBJ databases">
        <title>Phylogenomics and comparative genomics of Lactobacillus salivarius, a mammalian gut commensal.</title>
        <authorList>
            <person name="Harris H.M."/>
        </authorList>
    </citation>
    <scope>NUCLEOTIDE SEQUENCE [LARGE SCALE GENOMIC DNA]</scope>
    <source>
        <strain evidence="13 14">AH4231</strain>
    </source>
</reference>
<dbReference type="PANTHER" id="PTHR43095">
    <property type="entry name" value="SUGAR KINASE"/>
    <property type="match status" value="1"/>
</dbReference>
<dbReference type="InterPro" id="IPR000577">
    <property type="entry name" value="Carb_kinase_FGGY"/>
</dbReference>